<evidence type="ECO:0000256" key="8">
    <source>
        <dbReference type="ARBA" id="ARBA00023136"/>
    </source>
</evidence>
<keyword evidence="8" id="KW-0472">Membrane</keyword>
<keyword evidence="4" id="KW-0488">Methylation</keyword>
<evidence type="ECO:0000256" key="2">
    <source>
        <dbReference type="ARBA" id="ARBA00021549"/>
    </source>
</evidence>
<evidence type="ECO:0000256" key="1">
    <source>
        <dbReference type="ARBA" id="ARBA00004377"/>
    </source>
</evidence>
<evidence type="ECO:0000313" key="14">
    <source>
        <dbReference type="Proteomes" id="UP001606099"/>
    </source>
</evidence>
<dbReference type="RefSeq" id="WP_394458142.1">
    <property type="nucleotide sequence ID" value="NZ_JBIGHZ010000001.1"/>
</dbReference>
<comment type="subcellular location">
    <subcellularLocation>
        <location evidence="1">Cell inner membrane</location>
        <topology evidence="1">Single-pass membrane protein</topology>
    </subcellularLocation>
</comment>
<feature type="coiled-coil region" evidence="11">
    <location>
        <begin position="39"/>
        <end position="66"/>
    </location>
</feature>
<name>A0ABW7FRD6_9BURK</name>
<gene>
    <name evidence="13" type="ORF">ACG0Z6_01440</name>
</gene>
<keyword evidence="6" id="KW-0812">Transmembrane</keyword>
<dbReference type="Pfam" id="PF07963">
    <property type="entry name" value="N_methyl"/>
    <property type="match status" value="1"/>
</dbReference>
<protein>
    <recommendedName>
        <fullName evidence="2">Type II secretion system protein H</fullName>
    </recommendedName>
    <alternativeName>
        <fullName evidence="10">General secretion pathway protein H</fullName>
    </alternativeName>
</protein>
<evidence type="ECO:0000256" key="10">
    <source>
        <dbReference type="ARBA" id="ARBA00030775"/>
    </source>
</evidence>
<dbReference type="Proteomes" id="UP001606099">
    <property type="component" value="Unassembled WGS sequence"/>
</dbReference>
<evidence type="ECO:0000256" key="5">
    <source>
        <dbReference type="ARBA" id="ARBA00022519"/>
    </source>
</evidence>
<dbReference type="InterPro" id="IPR045584">
    <property type="entry name" value="Pilin-like"/>
</dbReference>
<dbReference type="NCBIfam" id="TIGR02532">
    <property type="entry name" value="IV_pilin_GFxxxE"/>
    <property type="match status" value="1"/>
</dbReference>
<keyword evidence="5" id="KW-0997">Cell inner membrane</keyword>
<evidence type="ECO:0000256" key="11">
    <source>
        <dbReference type="SAM" id="Coils"/>
    </source>
</evidence>
<organism evidence="13 14">
    <name type="scientific">Roseateles rivi</name>
    <dbReference type="NCBI Taxonomy" id="3299028"/>
    <lineage>
        <taxon>Bacteria</taxon>
        <taxon>Pseudomonadati</taxon>
        <taxon>Pseudomonadota</taxon>
        <taxon>Betaproteobacteria</taxon>
        <taxon>Burkholderiales</taxon>
        <taxon>Sphaerotilaceae</taxon>
        <taxon>Roseateles</taxon>
    </lineage>
</organism>
<dbReference type="InterPro" id="IPR012902">
    <property type="entry name" value="N_methyl_site"/>
</dbReference>
<evidence type="ECO:0000256" key="3">
    <source>
        <dbReference type="ARBA" id="ARBA00022475"/>
    </source>
</evidence>
<proteinExistence type="inferred from homology"/>
<dbReference type="InterPro" id="IPR022346">
    <property type="entry name" value="T2SS_GspH"/>
</dbReference>
<dbReference type="SUPFAM" id="SSF54523">
    <property type="entry name" value="Pili subunits"/>
    <property type="match status" value="1"/>
</dbReference>
<dbReference type="Gene3D" id="3.30.700.10">
    <property type="entry name" value="Glycoprotein, Type 4 Pilin"/>
    <property type="match status" value="1"/>
</dbReference>
<dbReference type="EMBL" id="JBIGHZ010000001">
    <property type="protein sequence ID" value="MFG6446899.1"/>
    <property type="molecule type" value="Genomic_DNA"/>
</dbReference>
<comment type="caution">
    <text evidence="13">The sequence shown here is derived from an EMBL/GenBank/DDBJ whole genome shotgun (WGS) entry which is preliminary data.</text>
</comment>
<reference evidence="13 14" key="1">
    <citation type="submission" date="2024-08" db="EMBL/GenBank/DDBJ databases">
        <authorList>
            <person name="Lu H."/>
        </authorList>
    </citation>
    <scope>NUCLEOTIDE SEQUENCE [LARGE SCALE GENOMIC DNA]</scope>
    <source>
        <strain evidence="13 14">BYS180W</strain>
    </source>
</reference>
<dbReference type="PROSITE" id="PS00409">
    <property type="entry name" value="PROKAR_NTER_METHYL"/>
    <property type="match status" value="1"/>
</dbReference>
<keyword evidence="14" id="KW-1185">Reference proteome</keyword>
<evidence type="ECO:0000259" key="12">
    <source>
        <dbReference type="Pfam" id="PF12019"/>
    </source>
</evidence>
<evidence type="ECO:0000313" key="13">
    <source>
        <dbReference type="EMBL" id="MFG6446899.1"/>
    </source>
</evidence>
<comment type="similarity">
    <text evidence="9">Belongs to the GSP H family.</text>
</comment>
<feature type="domain" description="General secretion pathway GspH" evidence="12">
    <location>
        <begin position="46"/>
        <end position="176"/>
    </location>
</feature>
<evidence type="ECO:0000256" key="6">
    <source>
        <dbReference type="ARBA" id="ARBA00022692"/>
    </source>
</evidence>
<keyword evidence="11" id="KW-0175">Coiled coil</keyword>
<keyword evidence="7" id="KW-1133">Transmembrane helix</keyword>
<sequence>MLSAHARQGFTLIELMVTLAVLATLTTLATPSFMRWLANAQTRAMADELQNGLKLAQAEALRLQRQTLFFRSAVVACDDRAQPDSAGTHWVIRTIPLLADEAARIVQCGALNGASTNVLVDGPVALCFNSIGRPVANPAPGVDGLQCVVPNNGRLQFDASNAKGDRALRVTVSVGGGIRMCDPSRERSVAPEGCE</sequence>
<evidence type="ECO:0000256" key="7">
    <source>
        <dbReference type="ARBA" id="ARBA00022989"/>
    </source>
</evidence>
<keyword evidence="3" id="KW-1003">Cell membrane</keyword>
<accession>A0ABW7FRD6</accession>
<evidence type="ECO:0000256" key="4">
    <source>
        <dbReference type="ARBA" id="ARBA00022481"/>
    </source>
</evidence>
<dbReference type="Pfam" id="PF12019">
    <property type="entry name" value="GspH"/>
    <property type="match status" value="1"/>
</dbReference>
<evidence type="ECO:0000256" key="9">
    <source>
        <dbReference type="ARBA" id="ARBA00025772"/>
    </source>
</evidence>